<feature type="transmembrane region" description="Helical" evidence="6">
    <location>
        <begin position="6"/>
        <end position="24"/>
    </location>
</feature>
<feature type="transmembrane region" description="Helical" evidence="6">
    <location>
        <begin position="77"/>
        <end position="97"/>
    </location>
</feature>
<comment type="subcellular location">
    <subcellularLocation>
        <location evidence="1">Membrane</location>
    </subcellularLocation>
</comment>
<proteinExistence type="predicted"/>
<comment type="caution">
    <text evidence="8">The sequence shown here is derived from an EMBL/GenBank/DDBJ whole genome shotgun (WGS) entry which is preliminary data.</text>
</comment>
<dbReference type="PANTHER" id="PTHR11863">
    <property type="entry name" value="STEROL DESATURASE"/>
    <property type="match status" value="1"/>
</dbReference>
<evidence type="ECO:0000256" key="3">
    <source>
        <dbReference type="ARBA" id="ARBA00022989"/>
    </source>
</evidence>
<protein>
    <submittedName>
        <fullName evidence="8">Sterol desaturase</fullName>
    </submittedName>
</protein>
<gene>
    <name evidence="8" type="ORF">DSM3645_04110</name>
</gene>
<evidence type="ECO:0000313" key="9">
    <source>
        <dbReference type="Proteomes" id="UP000004358"/>
    </source>
</evidence>
<reference evidence="8 9" key="1">
    <citation type="submission" date="2006-02" db="EMBL/GenBank/DDBJ databases">
        <authorList>
            <person name="Amann R."/>
            <person name="Ferriera S."/>
            <person name="Johnson J."/>
            <person name="Kravitz S."/>
            <person name="Halpern A."/>
            <person name="Remington K."/>
            <person name="Beeson K."/>
            <person name="Tran B."/>
            <person name="Rogers Y.-H."/>
            <person name="Friedman R."/>
            <person name="Venter J.C."/>
        </authorList>
    </citation>
    <scope>NUCLEOTIDE SEQUENCE [LARGE SCALE GENOMIC DNA]</scope>
    <source>
        <strain evidence="8 9">DSM 3645</strain>
    </source>
</reference>
<dbReference type="EMBL" id="AANZ01000039">
    <property type="protein sequence ID" value="EAQ77215.1"/>
    <property type="molecule type" value="Genomic_DNA"/>
</dbReference>
<feature type="region of interest" description="Disordered" evidence="5">
    <location>
        <begin position="260"/>
        <end position="284"/>
    </location>
</feature>
<dbReference type="AlphaFoldDB" id="A4A1Y1"/>
<dbReference type="GO" id="GO:0016020">
    <property type="term" value="C:membrane"/>
    <property type="evidence" value="ECO:0007669"/>
    <property type="project" value="UniProtKB-SubCell"/>
</dbReference>
<dbReference type="Proteomes" id="UP000004358">
    <property type="component" value="Unassembled WGS sequence"/>
</dbReference>
<dbReference type="HOGENOM" id="CLU_033631_0_1_0"/>
<organism evidence="8 9">
    <name type="scientific">Blastopirellula marina DSM 3645</name>
    <dbReference type="NCBI Taxonomy" id="314230"/>
    <lineage>
        <taxon>Bacteria</taxon>
        <taxon>Pseudomonadati</taxon>
        <taxon>Planctomycetota</taxon>
        <taxon>Planctomycetia</taxon>
        <taxon>Pirellulales</taxon>
        <taxon>Pirellulaceae</taxon>
        <taxon>Blastopirellula</taxon>
    </lineage>
</organism>
<keyword evidence="3 6" id="KW-1133">Transmembrane helix</keyword>
<dbReference type="eggNOG" id="COG3000">
    <property type="taxonomic scope" value="Bacteria"/>
</dbReference>
<keyword evidence="4 6" id="KW-0472">Membrane</keyword>
<feature type="transmembrane region" description="Helical" evidence="6">
    <location>
        <begin position="36"/>
        <end position="57"/>
    </location>
</feature>
<dbReference type="Pfam" id="PF04116">
    <property type="entry name" value="FA_hydroxylase"/>
    <property type="match status" value="1"/>
</dbReference>
<feature type="domain" description="Fatty acid hydroxylase" evidence="7">
    <location>
        <begin position="84"/>
        <end position="219"/>
    </location>
</feature>
<evidence type="ECO:0000256" key="1">
    <source>
        <dbReference type="ARBA" id="ARBA00004370"/>
    </source>
</evidence>
<name>A4A1Y1_9BACT</name>
<keyword evidence="2 6" id="KW-0812">Transmembrane</keyword>
<evidence type="ECO:0000256" key="5">
    <source>
        <dbReference type="SAM" id="MobiDB-lite"/>
    </source>
</evidence>
<dbReference type="STRING" id="314230.DSM3645_04110"/>
<accession>A4A1Y1</accession>
<evidence type="ECO:0000259" key="7">
    <source>
        <dbReference type="Pfam" id="PF04116"/>
    </source>
</evidence>
<dbReference type="RefSeq" id="WP_002654416.1">
    <property type="nucleotide sequence ID" value="NZ_CH672377.1"/>
</dbReference>
<dbReference type="GO" id="GO:0016491">
    <property type="term" value="F:oxidoreductase activity"/>
    <property type="evidence" value="ECO:0007669"/>
    <property type="project" value="InterPro"/>
</dbReference>
<dbReference type="GO" id="GO:0005506">
    <property type="term" value="F:iron ion binding"/>
    <property type="evidence" value="ECO:0007669"/>
    <property type="project" value="InterPro"/>
</dbReference>
<dbReference type="OrthoDB" id="9770329at2"/>
<evidence type="ECO:0000313" key="8">
    <source>
        <dbReference type="EMBL" id="EAQ77215.1"/>
    </source>
</evidence>
<dbReference type="InterPro" id="IPR050307">
    <property type="entry name" value="Sterol_Desaturase_Related"/>
</dbReference>
<evidence type="ECO:0000256" key="6">
    <source>
        <dbReference type="SAM" id="Phobius"/>
    </source>
</evidence>
<evidence type="ECO:0000256" key="4">
    <source>
        <dbReference type="ARBA" id="ARBA00023136"/>
    </source>
</evidence>
<sequence length="284" mass="32961">MEYGLPAISISILAGLFVVERLLPLRQPTRSLWRRMFVNLVVSGLALLVAALIVQPAAAWMMGSDGSPIGLLQWVKIPAWLNIVAGFLLLDLSFYYWHRLNHRIGFLWRFHNVHHIDPDMDVSTAFRFHFGEVAFSALFRVVQVTLIGMSVEAYLIYEFAFTANTMFHHSNVRLPIEWERWLNLCLVTPRMHGIHHSQLERETNSNYSVVLPWWDRLHRSLRLNVSQDGIKIGVPGYSQPEDNRLGNLFLMPFRRQREYWDTPDGQGAERKETGETQRPNRLAE</sequence>
<dbReference type="InterPro" id="IPR006694">
    <property type="entry name" value="Fatty_acid_hydroxylase"/>
</dbReference>
<evidence type="ECO:0000256" key="2">
    <source>
        <dbReference type="ARBA" id="ARBA00022692"/>
    </source>
</evidence>
<dbReference type="GO" id="GO:0008610">
    <property type="term" value="P:lipid biosynthetic process"/>
    <property type="evidence" value="ECO:0007669"/>
    <property type="project" value="InterPro"/>
</dbReference>